<dbReference type="Gene3D" id="3.30.460.10">
    <property type="entry name" value="Beta Polymerase, domain 2"/>
    <property type="match status" value="1"/>
</dbReference>
<dbReference type="Pfam" id="PF04229">
    <property type="entry name" value="GrpB"/>
    <property type="match status" value="1"/>
</dbReference>
<dbReference type="SUPFAM" id="SSF81301">
    <property type="entry name" value="Nucleotidyltransferase"/>
    <property type="match status" value="1"/>
</dbReference>
<dbReference type="PANTHER" id="PTHR34822">
    <property type="entry name" value="GRPB DOMAIN PROTEIN (AFU_ORTHOLOGUE AFUA_1G01530)"/>
    <property type="match status" value="1"/>
</dbReference>
<dbReference type="OrthoDB" id="9799092at2"/>
<dbReference type="EMBL" id="CP010086">
    <property type="protein sequence ID" value="AJH00876.1"/>
    <property type="molecule type" value="Genomic_DNA"/>
</dbReference>
<evidence type="ECO:0000313" key="1">
    <source>
        <dbReference type="EMBL" id="AJH00876.1"/>
    </source>
</evidence>
<protein>
    <recommendedName>
        <fullName evidence="3">GrpB family protein</fullName>
    </recommendedName>
</protein>
<dbReference type="InterPro" id="IPR043519">
    <property type="entry name" value="NT_sf"/>
</dbReference>
<proteinExistence type="predicted"/>
<evidence type="ECO:0000313" key="2">
    <source>
        <dbReference type="Proteomes" id="UP000031866"/>
    </source>
</evidence>
<evidence type="ECO:0008006" key="3">
    <source>
        <dbReference type="Google" id="ProtNLM"/>
    </source>
</evidence>
<reference evidence="2" key="1">
    <citation type="submission" date="2014-12" db="EMBL/GenBank/DDBJ databases">
        <title>Genome sequence of Clostridium beijerinckii strain 59B.</title>
        <authorList>
            <person name="Little G.T."/>
            <person name="Minton N.P."/>
        </authorList>
    </citation>
    <scope>NUCLEOTIDE SEQUENCE [LARGE SCALE GENOMIC DNA]</scope>
    <source>
        <strain evidence="2">59B</strain>
    </source>
</reference>
<dbReference type="KEGG" id="cbei:LF65_04336"/>
<sequence>MRTKKVIVVPYDYRWKEEFGIIKLYLEKAIENSIIAIEHVGSTSVEGLSAKPIIDIDVVIKNYGSFQVVKSRLESLGYYHEGNLGIKDREAFKYTEKLEFMAHHLYVCPQNSQELKRHIAFRDYLRTHDKDRDKYSEIKLQASKKYPTDIDSYIETKSPLINEIYKKIGL</sequence>
<dbReference type="STRING" id="1520.LF65_04336"/>
<accession>A0A0B5QIU6</accession>
<dbReference type="RefSeq" id="WP_041898868.1">
    <property type="nucleotide sequence ID" value="NZ_CP010086.2"/>
</dbReference>
<gene>
    <name evidence="1" type="ORF">LF65_04336</name>
</gene>
<dbReference type="AlphaFoldDB" id="A0A0B5QIU6"/>
<dbReference type="InterPro" id="IPR007344">
    <property type="entry name" value="GrpB/CoaE"/>
</dbReference>
<dbReference type="Proteomes" id="UP000031866">
    <property type="component" value="Chromosome"/>
</dbReference>
<name>A0A0B5QIU6_CLOBE</name>
<organism evidence="1 2">
    <name type="scientific">Clostridium beijerinckii</name>
    <name type="common">Clostridium MP</name>
    <dbReference type="NCBI Taxonomy" id="1520"/>
    <lineage>
        <taxon>Bacteria</taxon>
        <taxon>Bacillati</taxon>
        <taxon>Bacillota</taxon>
        <taxon>Clostridia</taxon>
        <taxon>Eubacteriales</taxon>
        <taxon>Clostridiaceae</taxon>
        <taxon>Clostridium</taxon>
    </lineage>
</organism>
<dbReference type="PANTHER" id="PTHR34822:SF1">
    <property type="entry name" value="GRPB FAMILY PROTEIN"/>
    <property type="match status" value="1"/>
</dbReference>